<proteinExistence type="inferred from homology"/>
<keyword evidence="6" id="KW-0496">Mitochondrion</keyword>
<dbReference type="AlphaFoldDB" id="A0A7J7J8C5"/>
<evidence type="ECO:0000256" key="6">
    <source>
        <dbReference type="ARBA" id="ARBA00023128"/>
    </source>
</evidence>
<evidence type="ECO:0000313" key="8">
    <source>
        <dbReference type="EMBL" id="KAF6021916.1"/>
    </source>
</evidence>
<evidence type="ECO:0000256" key="3">
    <source>
        <dbReference type="ARBA" id="ARBA00022692"/>
    </source>
</evidence>
<dbReference type="PANTHER" id="PTHR21508">
    <property type="entry name" value="MITOGUARDIN"/>
    <property type="match status" value="1"/>
</dbReference>
<comment type="caution">
    <text evidence="8">The sequence shown here is derived from an EMBL/GenBank/DDBJ whole genome shotgun (WGS) entry which is preliminary data.</text>
</comment>
<dbReference type="GO" id="GO:0008053">
    <property type="term" value="P:mitochondrial fusion"/>
    <property type="evidence" value="ECO:0007669"/>
    <property type="project" value="InterPro"/>
</dbReference>
<evidence type="ECO:0000256" key="7">
    <source>
        <dbReference type="ARBA" id="ARBA00023136"/>
    </source>
</evidence>
<evidence type="ECO:0000313" key="9">
    <source>
        <dbReference type="Proteomes" id="UP000593567"/>
    </source>
</evidence>
<comment type="similarity">
    <text evidence="2">Belongs to the mitoguardin family.</text>
</comment>
<keyword evidence="3" id="KW-0812">Transmembrane</keyword>
<evidence type="ECO:0000256" key="5">
    <source>
        <dbReference type="ARBA" id="ARBA00022989"/>
    </source>
</evidence>
<reference evidence="8" key="1">
    <citation type="submission" date="2020-06" db="EMBL/GenBank/DDBJ databases">
        <title>Draft genome of Bugula neritina, a colonial animal packing powerful symbionts and potential medicines.</title>
        <authorList>
            <person name="Rayko M."/>
        </authorList>
    </citation>
    <scope>NUCLEOTIDE SEQUENCE [LARGE SCALE GENOMIC DNA]</scope>
    <source>
        <strain evidence="8">Kwan_BN1</strain>
    </source>
</reference>
<keyword evidence="5" id="KW-1133">Transmembrane helix</keyword>
<dbReference type="GO" id="GO:0005741">
    <property type="term" value="C:mitochondrial outer membrane"/>
    <property type="evidence" value="ECO:0007669"/>
    <property type="project" value="UniProtKB-SubCell"/>
</dbReference>
<evidence type="ECO:0000256" key="4">
    <source>
        <dbReference type="ARBA" id="ARBA00022787"/>
    </source>
</evidence>
<sequence>MDKLEEFIPIESNFDILKAELGMRGVKSLAIGWSKGNGISTAVWSILKAKRRILKYPDGFISRFYAISESVSPILAWAFLGPDSDVKSACMCFKNHSLGFIQDLFNQDTVRYSVYEEITSDIMSAARCRAESILSVIDNS</sequence>
<dbReference type="Pfam" id="PF10265">
    <property type="entry name" value="Miga"/>
    <property type="match status" value="1"/>
</dbReference>
<comment type="subcellular location">
    <subcellularLocation>
        <location evidence="1">Mitochondrion outer membrane</location>
    </subcellularLocation>
</comment>
<keyword evidence="4" id="KW-1000">Mitochondrion outer membrane</keyword>
<dbReference type="EMBL" id="VXIV02002935">
    <property type="protein sequence ID" value="KAF6021916.1"/>
    <property type="molecule type" value="Genomic_DNA"/>
</dbReference>
<dbReference type="PANTHER" id="PTHR21508:SF5">
    <property type="entry name" value="MITOGUARDIN"/>
    <property type="match status" value="1"/>
</dbReference>
<keyword evidence="7" id="KW-0472">Membrane</keyword>
<evidence type="ECO:0000256" key="2">
    <source>
        <dbReference type="ARBA" id="ARBA00008969"/>
    </source>
</evidence>
<dbReference type="InterPro" id="IPR019392">
    <property type="entry name" value="Miga"/>
</dbReference>
<accession>A0A7J7J8C5</accession>
<dbReference type="Proteomes" id="UP000593567">
    <property type="component" value="Unassembled WGS sequence"/>
</dbReference>
<keyword evidence="9" id="KW-1185">Reference proteome</keyword>
<name>A0A7J7J8C5_BUGNE</name>
<organism evidence="8 9">
    <name type="scientific">Bugula neritina</name>
    <name type="common">Brown bryozoan</name>
    <name type="synonym">Sertularia neritina</name>
    <dbReference type="NCBI Taxonomy" id="10212"/>
    <lineage>
        <taxon>Eukaryota</taxon>
        <taxon>Metazoa</taxon>
        <taxon>Spiralia</taxon>
        <taxon>Lophotrochozoa</taxon>
        <taxon>Bryozoa</taxon>
        <taxon>Gymnolaemata</taxon>
        <taxon>Cheilostomatida</taxon>
        <taxon>Flustrina</taxon>
        <taxon>Buguloidea</taxon>
        <taxon>Bugulidae</taxon>
        <taxon>Bugula</taxon>
    </lineage>
</organism>
<protein>
    <submittedName>
        <fullName evidence="8">Uncharacterized protein</fullName>
    </submittedName>
</protein>
<dbReference type="OrthoDB" id="8880065at2759"/>
<gene>
    <name evidence="8" type="ORF">EB796_019763</name>
</gene>
<evidence type="ECO:0000256" key="1">
    <source>
        <dbReference type="ARBA" id="ARBA00004294"/>
    </source>
</evidence>